<evidence type="ECO:0000313" key="2">
    <source>
        <dbReference type="Proteomes" id="UP000498740"/>
    </source>
</evidence>
<accession>A0A7J0D6K0</accession>
<organism evidence="1 2">
    <name type="scientific">Streptomyces microflavus</name>
    <name type="common">Streptomyces lipmanii</name>
    <dbReference type="NCBI Taxonomy" id="1919"/>
    <lineage>
        <taxon>Bacteria</taxon>
        <taxon>Bacillati</taxon>
        <taxon>Actinomycetota</taxon>
        <taxon>Actinomycetes</taxon>
        <taxon>Kitasatosporales</taxon>
        <taxon>Streptomycetaceae</taxon>
        <taxon>Streptomyces</taxon>
    </lineage>
</organism>
<gene>
    <name evidence="1" type="ORF">Smic_82730</name>
</gene>
<dbReference type="EMBL" id="BLWD01000003">
    <property type="protein sequence ID" value="GFN09717.1"/>
    <property type="molecule type" value="Genomic_DNA"/>
</dbReference>
<dbReference type="Proteomes" id="UP000498740">
    <property type="component" value="Unassembled WGS sequence"/>
</dbReference>
<dbReference type="RefSeq" id="WP_190167933.1">
    <property type="nucleotide sequence ID" value="NZ_BMUG01000028.1"/>
</dbReference>
<reference evidence="1 2" key="1">
    <citation type="submission" date="2020-05" db="EMBL/GenBank/DDBJ databases">
        <title>Whole genome shotgun sequence of Streptomyces microflavus NBRC 13062.</title>
        <authorList>
            <person name="Komaki H."/>
            <person name="Tamura T."/>
        </authorList>
    </citation>
    <scope>NUCLEOTIDE SEQUENCE [LARGE SCALE GENOMIC DNA]</scope>
    <source>
        <strain evidence="1 2">NBRC 13062</strain>
    </source>
</reference>
<protein>
    <submittedName>
        <fullName evidence="1">Uncharacterized protein</fullName>
    </submittedName>
</protein>
<dbReference type="AlphaFoldDB" id="A0A7J0D6K0"/>
<name>A0A7J0D6K0_STRMI</name>
<comment type="caution">
    <text evidence="1">The sequence shown here is derived from an EMBL/GenBank/DDBJ whole genome shotgun (WGS) entry which is preliminary data.</text>
</comment>
<sequence>MPALLNEIGAPVAATRAASVREQLLEMLAPVVADAGGYHDDTTTTRLRNETGGTWTRNALESTHGYQRAGLHEALATVD</sequence>
<proteinExistence type="predicted"/>
<evidence type="ECO:0000313" key="1">
    <source>
        <dbReference type="EMBL" id="GFN09717.1"/>
    </source>
</evidence>